<dbReference type="Proteomes" id="UP000002368">
    <property type="component" value="Chromosome"/>
</dbReference>
<accession>D5WT56</accession>
<dbReference type="AlphaFoldDB" id="D5WT56"/>
<dbReference type="HOGENOM" id="CLU_122351_0_0_9"/>
<name>D5WT56_KYRT2</name>
<dbReference type="KEGG" id="bts:Btus_0391"/>
<organism evidence="1 2">
    <name type="scientific">Kyrpidia tusciae (strain DSM 2912 / NBRC 15312 / T2)</name>
    <name type="common">Bacillus tusciae</name>
    <dbReference type="NCBI Taxonomy" id="562970"/>
    <lineage>
        <taxon>Bacteria</taxon>
        <taxon>Bacillati</taxon>
        <taxon>Bacillota</taxon>
        <taxon>Bacilli</taxon>
        <taxon>Bacillales</taxon>
        <taxon>Alicyclobacillaceae</taxon>
        <taxon>Kyrpidia</taxon>
    </lineage>
</organism>
<gene>
    <name evidence="1" type="ordered locus">Btus_0391</name>
</gene>
<dbReference type="NCBIfam" id="NF033453">
    <property type="entry name" value="BREX_3_BrxF"/>
    <property type="match status" value="1"/>
</dbReference>
<dbReference type="RefSeq" id="WP_013074453.1">
    <property type="nucleotide sequence ID" value="NC_014098.1"/>
</dbReference>
<evidence type="ECO:0000313" key="2">
    <source>
        <dbReference type="Proteomes" id="UP000002368"/>
    </source>
</evidence>
<keyword evidence="2" id="KW-1185">Reference proteome</keyword>
<dbReference type="STRING" id="562970.Btus_0391"/>
<proteinExistence type="predicted"/>
<reference evidence="1 2" key="1">
    <citation type="journal article" date="2011" name="Stand. Genomic Sci.">
        <title>Complete genome sequence of the thermophilic, hydrogen-oxidizing Bacillus tusciae type strain (T2) and reclassification in the new genus, Kyrpidia gen. nov. as Kyrpidia tusciae comb. nov. and emendation of the family Alicyclobacillaceae da Costa and Rainey, 2010.</title>
        <authorList>
            <person name="Klenk H.P."/>
            <person name="Lapidus A."/>
            <person name="Chertkov O."/>
            <person name="Copeland A."/>
            <person name="Del Rio T.G."/>
            <person name="Nolan M."/>
            <person name="Lucas S."/>
            <person name="Chen F."/>
            <person name="Tice H."/>
            <person name="Cheng J.F."/>
            <person name="Han C."/>
            <person name="Bruce D."/>
            <person name="Goodwin L."/>
            <person name="Pitluck S."/>
            <person name="Pati A."/>
            <person name="Ivanova N."/>
            <person name="Mavromatis K."/>
            <person name="Daum C."/>
            <person name="Chen A."/>
            <person name="Palaniappan K."/>
            <person name="Chang Y.J."/>
            <person name="Land M."/>
            <person name="Hauser L."/>
            <person name="Jeffries C.D."/>
            <person name="Detter J.C."/>
            <person name="Rohde M."/>
            <person name="Abt B."/>
            <person name="Pukall R."/>
            <person name="Goker M."/>
            <person name="Bristow J."/>
            <person name="Markowitz V."/>
            <person name="Hugenholtz P."/>
            <person name="Eisen J.A."/>
        </authorList>
    </citation>
    <scope>NUCLEOTIDE SEQUENCE [LARGE SCALE GENOMIC DNA]</scope>
    <source>
        <strain evidence="1 2">DSM 2912</strain>
    </source>
</reference>
<protein>
    <recommendedName>
        <fullName evidence="3">BREX-3 system P-loop-containing protein BrxF</fullName>
    </recommendedName>
</protein>
<evidence type="ECO:0008006" key="3">
    <source>
        <dbReference type="Google" id="ProtNLM"/>
    </source>
</evidence>
<dbReference type="EMBL" id="CP002017">
    <property type="protein sequence ID" value="ADG05160.1"/>
    <property type="molecule type" value="Genomic_DNA"/>
</dbReference>
<evidence type="ECO:0000313" key="1">
    <source>
        <dbReference type="EMBL" id="ADG05160.1"/>
    </source>
</evidence>
<dbReference type="eggNOG" id="COG0464">
    <property type="taxonomic scope" value="Bacteria"/>
</dbReference>
<dbReference type="OrthoDB" id="7503064at2"/>
<sequence>MDTLRVQRELEQLHMRRHQLLILCHAPRVSVLPRLAKQLHFPLISLSLSLSEALLECPHSRQPRVAGMLVERLVSGCGETVVGLHRIELLFLPRLQLDPLRLLEQLSRNKMLVVTWPGHYKGGQLVYAEPWHPEYRRYIETDARIITFEESREEHDEVSRLDSI</sequence>
<dbReference type="InterPro" id="IPR048067">
    <property type="entry name" value="BREX_3_BrxF"/>
</dbReference>